<evidence type="ECO:0000259" key="2">
    <source>
        <dbReference type="Pfam" id="PF06172"/>
    </source>
</evidence>
<organism evidence="3 4">
    <name type="scientific">Lentithecium fluviatile CBS 122367</name>
    <dbReference type="NCBI Taxonomy" id="1168545"/>
    <lineage>
        <taxon>Eukaryota</taxon>
        <taxon>Fungi</taxon>
        <taxon>Dikarya</taxon>
        <taxon>Ascomycota</taxon>
        <taxon>Pezizomycotina</taxon>
        <taxon>Dothideomycetes</taxon>
        <taxon>Pleosporomycetidae</taxon>
        <taxon>Pleosporales</taxon>
        <taxon>Massarineae</taxon>
        <taxon>Lentitheciaceae</taxon>
        <taxon>Lentithecium</taxon>
    </lineage>
</organism>
<feature type="compositionally biased region" description="Pro residues" evidence="1">
    <location>
        <begin position="58"/>
        <end position="68"/>
    </location>
</feature>
<reference evidence="3" key="1">
    <citation type="journal article" date="2020" name="Stud. Mycol.">
        <title>101 Dothideomycetes genomes: a test case for predicting lifestyles and emergence of pathogens.</title>
        <authorList>
            <person name="Haridas S."/>
            <person name="Albert R."/>
            <person name="Binder M."/>
            <person name="Bloem J."/>
            <person name="Labutti K."/>
            <person name="Salamov A."/>
            <person name="Andreopoulos B."/>
            <person name="Baker S."/>
            <person name="Barry K."/>
            <person name="Bills G."/>
            <person name="Bluhm B."/>
            <person name="Cannon C."/>
            <person name="Castanera R."/>
            <person name="Culley D."/>
            <person name="Daum C."/>
            <person name="Ezra D."/>
            <person name="Gonzalez J."/>
            <person name="Henrissat B."/>
            <person name="Kuo A."/>
            <person name="Liang C."/>
            <person name="Lipzen A."/>
            <person name="Lutzoni F."/>
            <person name="Magnuson J."/>
            <person name="Mondo S."/>
            <person name="Nolan M."/>
            <person name="Ohm R."/>
            <person name="Pangilinan J."/>
            <person name="Park H.-J."/>
            <person name="Ramirez L."/>
            <person name="Alfaro M."/>
            <person name="Sun H."/>
            <person name="Tritt A."/>
            <person name="Yoshinaga Y."/>
            <person name="Zwiers L.-H."/>
            <person name="Turgeon B."/>
            <person name="Goodwin S."/>
            <person name="Spatafora J."/>
            <person name="Crous P."/>
            <person name="Grigoriev I."/>
        </authorList>
    </citation>
    <scope>NUCLEOTIDE SEQUENCE</scope>
    <source>
        <strain evidence="3">CBS 122367</strain>
    </source>
</reference>
<dbReference type="CDD" id="cd06121">
    <property type="entry name" value="cupin_YML079wp"/>
    <property type="match status" value="1"/>
</dbReference>
<evidence type="ECO:0000313" key="4">
    <source>
        <dbReference type="Proteomes" id="UP000799291"/>
    </source>
</evidence>
<feature type="region of interest" description="Disordered" evidence="1">
    <location>
        <begin position="58"/>
        <end position="79"/>
    </location>
</feature>
<sequence>MSSIDTSIPPLKAVYTYDPKSTSEEPEPSKKLIEKLGLHKHIEGGYFVELDRHPLTVPNPFPPTPGPPNQTTAKPWSGDDSIRNASTSIFYYLSKGRPQGCFHRNKGRTVHTLVSGRGRYVLIHADAGGEKKRVETFVVGKDAERGERMVWVVEGGKYKASFLLESSEGEGLLISETVVPGFEYSDHDFLTRQRFGELVTEEQARELGWLVRDDGDIDQSEL</sequence>
<dbReference type="InterPro" id="IPR014710">
    <property type="entry name" value="RmlC-like_jellyroll"/>
</dbReference>
<name>A0A6G1IRA5_9PLEO</name>
<protein>
    <recommendedName>
        <fullName evidence="2">DUF985 domain-containing protein</fullName>
    </recommendedName>
</protein>
<dbReference type="Pfam" id="PF06172">
    <property type="entry name" value="Cupin_5"/>
    <property type="match status" value="1"/>
</dbReference>
<feature type="domain" description="DUF985" evidence="2">
    <location>
        <begin position="31"/>
        <end position="189"/>
    </location>
</feature>
<dbReference type="Proteomes" id="UP000799291">
    <property type="component" value="Unassembled WGS sequence"/>
</dbReference>
<dbReference type="OrthoDB" id="6614653at2759"/>
<gene>
    <name evidence="3" type="ORF">K458DRAFT_310852</name>
</gene>
<evidence type="ECO:0000256" key="1">
    <source>
        <dbReference type="SAM" id="MobiDB-lite"/>
    </source>
</evidence>
<proteinExistence type="predicted"/>
<dbReference type="PANTHER" id="PTHR33387:SF3">
    <property type="entry name" value="DUF985 DOMAIN-CONTAINING PROTEIN"/>
    <property type="match status" value="1"/>
</dbReference>
<dbReference type="EMBL" id="MU005594">
    <property type="protein sequence ID" value="KAF2680787.1"/>
    <property type="molecule type" value="Genomic_DNA"/>
</dbReference>
<dbReference type="PANTHER" id="PTHR33387">
    <property type="entry name" value="RMLC-LIKE JELLY ROLL FOLD PROTEIN"/>
    <property type="match status" value="1"/>
</dbReference>
<accession>A0A6G1IRA5</accession>
<dbReference type="AlphaFoldDB" id="A0A6G1IRA5"/>
<dbReference type="Gene3D" id="2.60.120.10">
    <property type="entry name" value="Jelly Rolls"/>
    <property type="match status" value="1"/>
</dbReference>
<feature type="region of interest" description="Disordered" evidence="1">
    <location>
        <begin position="1"/>
        <end position="29"/>
    </location>
</feature>
<dbReference type="InterPro" id="IPR011051">
    <property type="entry name" value="RmlC_Cupin_sf"/>
</dbReference>
<dbReference type="InterPro" id="IPR039935">
    <property type="entry name" value="YML079W-like"/>
</dbReference>
<keyword evidence="4" id="KW-1185">Reference proteome</keyword>
<dbReference type="SUPFAM" id="SSF51182">
    <property type="entry name" value="RmlC-like cupins"/>
    <property type="match status" value="1"/>
</dbReference>
<dbReference type="InterPro" id="IPR009327">
    <property type="entry name" value="Cupin_DUF985"/>
</dbReference>
<evidence type="ECO:0000313" key="3">
    <source>
        <dbReference type="EMBL" id="KAF2680787.1"/>
    </source>
</evidence>